<sequence>MAAIETYQAQRSRELGFEEGVGKRYSREGIRSFTRAAQDSLFERFYKTALNPAAKEVINIAEHEAQLDPLRGGSDLRYIGTEHLYLGLLQLPRQRDPKLGQFLDRFIPVLQEERIQTAFKQRERVREFVEGALGARPNSSEPNTKPYTLDHHSVPAVKYAHELAERAGRTRITPLDLLGGVILYQDGSGSNMFFEMADRENSYYRRLFQASRMADTNEELLAPFLDAVKSLALTKTEQEDQSALLAALLEKPQTEEERRHELAEDLWYLVPSATKKHPERGDSANFSFEGIARMLKIPRNEWDLPLVRDYVGMINTARQFGYDLGHLKSTYQEAHEQGATGPLNGTIEDRFKFTDAMLDIVFGVLKDGYSDNSRPFSEIVNRNLSDFGLEVVEKKKDPSEIQSPITFM</sequence>
<evidence type="ECO:0000313" key="2">
    <source>
        <dbReference type="Proteomes" id="UP000176902"/>
    </source>
</evidence>
<dbReference type="Gene3D" id="1.10.1780.10">
    <property type="entry name" value="Clp, N-terminal domain"/>
    <property type="match status" value="1"/>
</dbReference>
<proteinExistence type="predicted"/>
<comment type="caution">
    <text evidence="1">The sequence shown here is derived from an EMBL/GenBank/DDBJ whole genome shotgun (WGS) entry which is preliminary data.</text>
</comment>
<dbReference type="AlphaFoldDB" id="A0A1F5JS27"/>
<accession>A0A1F5JS27</accession>
<reference evidence="1 2" key="1">
    <citation type="journal article" date="2016" name="Nat. Commun.">
        <title>Thousands of microbial genomes shed light on interconnected biogeochemical processes in an aquifer system.</title>
        <authorList>
            <person name="Anantharaman K."/>
            <person name="Brown C.T."/>
            <person name="Hug L.A."/>
            <person name="Sharon I."/>
            <person name="Castelle C.J."/>
            <person name="Probst A.J."/>
            <person name="Thomas B.C."/>
            <person name="Singh A."/>
            <person name="Wilkins M.J."/>
            <person name="Karaoz U."/>
            <person name="Brodie E.L."/>
            <person name="Williams K.H."/>
            <person name="Hubbard S.S."/>
            <person name="Banfield J.F."/>
        </authorList>
    </citation>
    <scope>NUCLEOTIDE SEQUENCE [LARGE SCALE GENOMIC DNA]</scope>
</reference>
<organism evidence="1 2">
    <name type="scientific">Candidatus Daviesbacteria bacterium RIFCSPHIGHO2_02_FULL_36_13</name>
    <dbReference type="NCBI Taxonomy" id="1797768"/>
    <lineage>
        <taxon>Bacteria</taxon>
        <taxon>Candidatus Daviesiibacteriota</taxon>
    </lineage>
</organism>
<dbReference type="EMBL" id="MFCV01000042">
    <property type="protein sequence ID" value="OGE31280.1"/>
    <property type="molecule type" value="Genomic_DNA"/>
</dbReference>
<dbReference type="InterPro" id="IPR036628">
    <property type="entry name" value="Clp_N_dom_sf"/>
</dbReference>
<protein>
    <submittedName>
        <fullName evidence="1">Uncharacterized protein</fullName>
    </submittedName>
</protein>
<dbReference type="Proteomes" id="UP000176902">
    <property type="component" value="Unassembled WGS sequence"/>
</dbReference>
<name>A0A1F5JS27_9BACT</name>
<evidence type="ECO:0000313" key="1">
    <source>
        <dbReference type="EMBL" id="OGE31280.1"/>
    </source>
</evidence>
<dbReference type="STRING" id="1797768.A3C59_00795"/>
<gene>
    <name evidence="1" type="ORF">A3C59_00795</name>
</gene>